<dbReference type="OrthoDB" id="25818at2759"/>
<dbReference type="GO" id="GO:0016407">
    <property type="term" value="F:acetyltransferase activity"/>
    <property type="evidence" value="ECO:0007669"/>
    <property type="project" value="InterPro"/>
</dbReference>
<dbReference type="Gene3D" id="2.160.10.10">
    <property type="entry name" value="Hexapeptide repeat proteins"/>
    <property type="match status" value="1"/>
</dbReference>
<keyword evidence="5" id="KW-1185">Reference proteome</keyword>
<dbReference type="InParanoid" id="A0A1Y2FY54"/>
<dbReference type="STRING" id="106004.A0A1Y2FY54"/>
<dbReference type="PANTHER" id="PTHR23416:SF54">
    <property type="entry name" value="ACETYLTRANSFERASE, CYSE_LACA_LPXA_NODL FAMILY (AFU_ORTHOLOGUE AFUA_2G08430)-RELATED"/>
    <property type="match status" value="1"/>
</dbReference>
<evidence type="ECO:0000256" key="1">
    <source>
        <dbReference type="ARBA" id="ARBA00007274"/>
    </source>
</evidence>
<dbReference type="Proteomes" id="UP000193467">
    <property type="component" value="Unassembled WGS sequence"/>
</dbReference>
<reference evidence="4 5" key="1">
    <citation type="submission" date="2016-07" db="EMBL/GenBank/DDBJ databases">
        <title>Pervasive Adenine N6-methylation of Active Genes in Fungi.</title>
        <authorList>
            <consortium name="DOE Joint Genome Institute"/>
            <person name="Mondo S.J."/>
            <person name="Dannebaum R.O."/>
            <person name="Kuo R.C."/>
            <person name="Labutti K."/>
            <person name="Haridas S."/>
            <person name="Kuo A."/>
            <person name="Salamov A."/>
            <person name="Ahrendt S.R."/>
            <person name="Lipzen A."/>
            <person name="Sullivan W."/>
            <person name="Andreopoulos W.B."/>
            <person name="Clum A."/>
            <person name="Lindquist E."/>
            <person name="Daum C."/>
            <person name="Ramamoorthy G.K."/>
            <person name="Gryganskyi A."/>
            <person name="Culley D."/>
            <person name="Magnuson J.K."/>
            <person name="James T.Y."/>
            <person name="O'Malley M.A."/>
            <person name="Stajich J.E."/>
            <person name="Spatafora J.W."/>
            <person name="Visel A."/>
            <person name="Grigoriev I.V."/>
        </authorList>
    </citation>
    <scope>NUCLEOTIDE SEQUENCE [LARGE SCALE GENOMIC DNA]</scope>
    <source>
        <strain evidence="4 5">62-1032</strain>
    </source>
</reference>
<evidence type="ECO:0000313" key="4">
    <source>
        <dbReference type="EMBL" id="ORY89002.1"/>
    </source>
</evidence>
<dbReference type="InterPro" id="IPR011004">
    <property type="entry name" value="Trimer_LpxA-like_sf"/>
</dbReference>
<feature type="non-terminal residue" evidence="4">
    <location>
        <position position="226"/>
    </location>
</feature>
<accession>A0A1Y2FY54</accession>
<sequence length="226" mass="24543">MAPPADLDFEQNERNMLAGELYYAFTPKLNEQRTKCARACSKFNHKAADLERREQLELLIDIIPSVGPLPARLPDQAADEAQLESFPVVLPPFTADYGLRVKIGQGSFLNGGTVILDTTQCTIGDRVLFGPDVALYSASHPIDPDVRRGLEGPELGKNITIEDDCWIGGRATICPGVTIGRGSTVAAGAVVTKVFLNARRRLGDLGADCLPLIGCRSLLARRRQSR</sequence>
<comment type="similarity">
    <text evidence="1">Belongs to the transferase hexapeptide repeat family.</text>
</comment>
<dbReference type="Pfam" id="PF14602">
    <property type="entry name" value="Hexapep_2"/>
    <property type="match status" value="1"/>
</dbReference>
<name>A0A1Y2FY54_9BASI</name>
<proteinExistence type="inferred from homology"/>
<dbReference type="AlphaFoldDB" id="A0A1Y2FY54"/>
<dbReference type="EMBL" id="MCGR01000007">
    <property type="protein sequence ID" value="ORY89002.1"/>
    <property type="molecule type" value="Genomic_DNA"/>
</dbReference>
<evidence type="ECO:0000313" key="5">
    <source>
        <dbReference type="Proteomes" id="UP000193467"/>
    </source>
</evidence>
<protein>
    <submittedName>
        <fullName evidence="4">Trimeric LpxA-like protein</fullName>
    </submittedName>
</protein>
<dbReference type="InterPro" id="IPR001451">
    <property type="entry name" value="Hexapep"/>
</dbReference>
<organism evidence="4 5">
    <name type="scientific">Leucosporidium creatinivorum</name>
    <dbReference type="NCBI Taxonomy" id="106004"/>
    <lineage>
        <taxon>Eukaryota</taxon>
        <taxon>Fungi</taxon>
        <taxon>Dikarya</taxon>
        <taxon>Basidiomycota</taxon>
        <taxon>Pucciniomycotina</taxon>
        <taxon>Microbotryomycetes</taxon>
        <taxon>Leucosporidiales</taxon>
        <taxon>Leucosporidium</taxon>
    </lineage>
</organism>
<feature type="domain" description="Maltose/galactoside acetyltransferase" evidence="3">
    <location>
        <begin position="13"/>
        <end position="68"/>
    </location>
</feature>
<evidence type="ECO:0000256" key="2">
    <source>
        <dbReference type="ARBA" id="ARBA00022679"/>
    </source>
</evidence>
<evidence type="ECO:0000259" key="3">
    <source>
        <dbReference type="SMART" id="SM01266"/>
    </source>
</evidence>
<keyword evidence="2" id="KW-0808">Transferase</keyword>
<dbReference type="Pfam" id="PF12464">
    <property type="entry name" value="Mac"/>
    <property type="match status" value="1"/>
</dbReference>
<dbReference type="GO" id="GO:0008374">
    <property type="term" value="F:O-acyltransferase activity"/>
    <property type="evidence" value="ECO:0007669"/>
    <property type="project" value="TreeGrafter"/>
</dbReference>
<dbReference type="InterPro" id="IPR024688">
    <property type="entry name" value="Mac_dom"/>
</dbReference>
<dbReference type="FunCoup" id="A0A1Y2FY54">
    <property type="interactions" value="6"/>
</dbReference>
<dbReference type="SUPFAM" id="SSF51161">
    <property type="entry name" value="Trimeric LpxA-like enzymes"/>
    <property type="match status" value="1"/>
</dbReference>
<dbReference type="CDD" id="cd03357">
    <property type="entry name" value="LbH_MAT_GAT"/>
    <property type="match status" value="1"/>
</dbReference>
<comment type="caution">
    <text evidence="4">The sequence shown here is derived from an EMBL/GenBank/DDBJ whole genome shotgun (WGS) entry which is preliminary data.</text>
</comment>
<gene>
    <name evidence="4" type="ORF">BCR35DRAFT_288295</name>
</gene>
<dbReference type="PANTHER" id="PTHR23416">
    <property type="entry name" value="SIALIC ACID SYNTHASE-RELATED"/>
    <property type="match status" value="1"/>
</dbReference>
<dbReference type="InterPro" id="IPR051159">
    <property type="entry name" value="Hexapeptide_acetyltransf"/>
</dbReference>
<dbReference type="SMART" id="SM01266">
    <property type="entry name" value="Mac"/>
    <property type="match status" value="1"/>
</dbReference>